<sequence length="185" mass="20880">MEFVLQTEEDSNHHQCGRSLVITAPTQWPWLLQNFDDIGGDKDAEEARKNSHPYEKDSCKPELTHPTHGSVFCSNGNKSESVCQYTCDEGYQLSDPESSVLICKGKNWSGKESVCVADKALRQLVKLIFQVGFTSKSYFKVESCTFGQTSQIGRGHTVKKKVPFNETSWIVLLIGYFHDYLSIEC</sequence>
<keyword evidence="1" id="KW-1015">Disulfide bond</keyword>
<evidence type="ECO:0000313" key="5">
    <source>
        <dbReference type="EMBL" id="KAJ8050992.1"/>
    </source>
</evidence>
<evidence type="ECO:0000313" key="6">
    <source>
        <dbReference type="Proteomes" id="UP001152320"/>
    </source>
</evidence>
<evidence type="ECO:0000256" key="3">
    <source>
        <dbReference type="SAM" id="MobiDB-lite"/>
    </source>
</evidence>
<dbReference type="EMBL" id="JAIZAY010000001">
    <property type="protein sequence ID" value="KAJ8050992.1"/>
    <property type="molecule type" value="Genomic_DNA"/>
</dbReference>
<dbReference type="PROSITE" id="PS50923">
    <property type="entry name" value="SUSHI"/>
    <property type="match status" value="1"/>
</dbReference>
<keyword evidence="2" id="KW-0768">Sushi</keyword>
<evidence type="ECO:0000259" key="4">
    <source>
        <dbReference type="PROSITE" id="PS50923"/>
    </source>
</evidence>
<dbReference type="InterPro" id="IPR035976">
    <property type="entry name" value="Sushi/SCR/CCP_sf"/>
</dbReference>
<dbReference type="CDD" id="cd00033">
    <property type="entry name" value="CCP"/>
    <property type="match status" value="1"/>
</dbReference>
<feature type="region of interest" description="Disordered" evidence="3">
    <location>
        <begin position="41"/>
        <end position="61"/>
    </location>
</feature>
<accession>A0A9Q1CSW5</accession>
<proteinExistence type="predicted"/>
<protein>
    <recommendedName>
        <fullName evidence="4">Sushi domain-containing protein</fullName>
    </recommendedName>
</protein>
<name>A0A9Q1CSW5_HOLLE</name>
<gene>
    <name evidence="5" type="ORF">HOLleu_04393</name>
</gene>
<reference evidence="5" key="1">
    <citation type="submission" date="2021-10" db="EMBL/GenBank/DDBJ databases">
        <title>Tropical sea cucumber genome reveals ecological adaptation and Cuvierian tubules defense mechanism.</title>
        <authorList>
            <person name="Chen T."/>
        </authorList>
    </citation>
    <scope>NUCLEOTIDE SEQUENCE</scope>
    <source>
        <strain evidence="5">Nanhai2018</strain>
        <tissue evidence="5">Muscle</tissue>
    </source>
</reference>
<comment type="caution">
    <text evidence="2">Lacks conserved residue(s) required for the propagation of feature annotation.</text>
</comment>
<evidence type="ECO:0000256" key="1">
    <source>
        <dbReference type="ARBA" id="ARBA00023157"/>
    </source>
</evidence>
<comment type="caution">
    <text evidence="5">The sequence shown here is derived from an EMBL/GenBank/DDBJ whole genome shotgun (WGS) entry which is preliminary data.</text>
</comment>
<dbReference type="OrthoDB" id="6103690at2759"/>
<organism evidence="5 6">
    <name type="scientific">Holothuria leucospilota</name>
    <name type="common">Black long sea cucumber</name>
    <name type="synonym">Mertensiothuria leucospilota</name>
    <dbReference type="NCBI Taxonomy" id="206669"/>
    <lineage>
        <taxon>Eukaryota</taxon>
        <taxon>Metazoa</taxon>
        <taxon>Echinodermata</taxon>
        <taxon>Eleutherozoa</taxon>
        <taxon>Echinozoa</taxon>
        <taxon>Holothuroidea</taxon>
        <taxon>Aspidochirotacea</taxon>
        <taxon>Aspidochirotida</taxon>
        <taxon>Holothuriidae</taxon>
        <taxon>Holothuria</taxon>
    </lineage>
</organism>
<keyword evidence="6" id="KW-1185">Reference proteome</keyword>
<dbReference type="Proteomes" id="UP001152320">
    <property type="component" value="Chromosome 1"/>
</dbReference>
<dbReference type="Gene3D" id="2.10.70.10">
    <property type="entry name" value="Complement Module, domain 1"/>
    <property type="match status" value="1"/>
</dbReference>
<dbReference type="AlphaFoldDB" id="A0A9Q1CSW5"/>
<dbReference type="InterPro" id="IPR000436">
    <property type="entry name" value="Sushi_SCR_CCP_dom"/>
</dbReference>
<feature type="domain" description="Sushi" evidence="4">
    <location>
        <begin position="57"/>
        <end position="117"/>
    </location>
</feature>
<dbReference type="SUPFAM" id="SSF57535">
    <property type="entry name" value="Complement control module/SCR domain"/>
    <property type="match status" value="1"/>
</dbReference>
<evidence type="ECO:0000256" key="2">
    <source>
        <dbReference type="PROSITE-ProRule" id="PRU00302"/>
    </source>
</evidence>
<dbReference type="Pfam" id="PF00084">
    <property type="entry name" value="Sushi"/>
    <property type="match status" value="1"/>
</dbReference>
<dbReference type="SMART" id="SM00032">
    <property type="entry name" value="CCP"/>
    <property type="match status" value="1"/>
</dbReference>